<accession>A0A1F5EVB0</accession>
<gene>
    <name evidence="1" type="ORF">A2703_03375</name>
</gene>
<reference evidence="1 2" key="1">
    <citation type="journal article" date="2016" name="Nat. Commun.">
        <title>Thousands of microbial genomes shed light on interconnected biogeochemical processes in an aquifer system.</title>
        <authorList>
            <person name="Anantharaman K."/>
            <person name="Brown C.T."/>
            <person name="Hug L.A."/>
            <person name="Sharon I."/>
            <person name="Castelle C.J."/>
            <person name="Probst A.J."/>
            <person name="Thomas B.C."/>
            <person name="Singh A."/>
            <person name="Wilkins M.J."/>
            <person name="Karaoz U."/>
            <person name="Brodie E.L."/>
            <person name="Williams K.H."/>
            <person name="Hubbard S.S."/>
            <person name="Banfield J.F."/>
        </authorList>
    </citation>
    <scope>NUCLEOTIDE SEQUENCE [LARGE SCALE GENOMIC DNA]</scope>
</reference>
<organism evidence="1 2">
    <name type="scientific">Candidatus Collierbacteria bacterium RIFCSPHIGHO2_01_FULL_50_25</name>
    <dbReference type="NCBI Taxonomy" id="1817722"/>
    <lineage>
        <taxon>Bacteria</taxon>
        <taxon>Candidatus Collieribacteriota</taxon>
    </lineage>
</organism>
<dbReference type="EMBL" id="MFAG01000036">
    <property type="protein sequence ID" value="OGD71312.1"/>
    <property type="molecule type" value="Genomic_DNA"/>
</dbReference>
<proteinExistence type="predicted"/>
<sequence length="131" mass="13812">MENDQLQNALADLRAMSPLEHALRYGLGIAQWASIPAAIALGLWLAPEAANLASFAANMDIAHGGAESFKEAMGQAARWGIEGGPNRLQLYLNHVGQDAANTTRVVIAVSESALFVVTGLINRGLGHRVAP</sequence>
<protein>
    <submittedName>
        <fullName evidence="1">Uncharacterized protein</fullName>
    </submittedName>
</protein>
<dbReference type="STRING" id="1817722.A2703_03375"/>
<evidence type="ECO:0000313" key="1">
    <source>
        <dbReference type="EMBL" id="OGD71312.1"/>
    </source>
</evidence>
<comment type="caution">
    <text evidence="1">The sequence shown here is derived from an EMBL/GenBank/DDBJ whole genome shotgun (WGS) entry which is preliminary data.</text>
</comment>
<evidence type="ECO:0000313" key="2">
    <source>
        <dbReference type="Proteomes" id="UP000177979"/>
    </source>
</evidence>
<dbReference type="AlphaFoldDB" id="A0A1F5EVB0"/>
<name>A0A1F5EVB0_9BACT</name>
<dbReference type="Proteomes" id="UP000177979">
    <property type="component" value="Unassembled WGS sequence"/>
</dbReference>